<dbReference type="InterPro" id="IPR017938">
    <property type="entry name" value="Riboflavin_synthase-like_b-brl"/>
</dbReference>
<evidence type="ECO:0000256" key="12">
    <source>
        <dbReference type="ARBA" id="ARBA00023136"/>
    </source>
</evidence>
<keyword evidence="12 15" id="KW-0472">Membrane</keyword>
<dbReference type="InterPro" id="IPR039261">
    <property type="entry name" value="FNR_nucleotide-bd"/>
</dbReference>
<dbReference type="PRINTS" id="PR00406">
    <property type="entry name" value="CYTB5RDTASE"/>
</dbReference>
<dbReference type="InterPro" id="IPR017927">
    <property type="entry name" value="FAD-bd_FR_type"/>
</dbReference>
<evidence type="ECO:0000256" key="1">
    <source>
        <dbReference type="ARBA" id="ARBA00001974"/>
    </source>
</evidence>
<evidence type="ECO:0000313" key="17">
    <source>
        <dbReference type="EMBL" id="TYI64892.1"/>
    </source>
</evidence>
<feature type="binding site" evidence="13">
    <location>
        <position position="96"/>
    </location>
    <ligand>
        <name>FAD</name>
        <dbReference type="ChEBI" id="CHEBI:57692"/>
    </ligand>
</feature>
<dbReference type="PRINTS" id="PR00371">
    <property type="entry name" value="FPNCR"/>
</dbReference>
<keyword evidence="10 14" id="KW-0520">NAD</keyword>
<dbReference type="GO" id="GO:0090524">
    <property type="term" value="F:cytochrome-b5 reductase activity, acting on NADH"/>
    <property type="evidence" value="ECO:0007669"/>
    <property type="project" value="UniProtKB-EC"/>
</dbReference>
<feature type="binding site" evidence="13">
    <location>
        <position position="121"/>
    </location>
    <ligand>
        <name>FAD</name>
        <dbReference type="ChEBI" id="CHEBI:57692"/>
    </ligand>
</feature>
<dbReference type="Pfam" id="PF00175">
    <property type="entry name" value="NAD_binding_1"/>
    <property type="match status" value="1"/>
</dbReference>
<keyword evidence="5 15" id="KW-0812">Transmembrane</keyword>
<dbReference type="InterPro" id="IPR001834">
    <property type="entry name" value="CBR-like"/>
</dbReference>
<dbReference type="EMBL" id="CM017657">
    <property type="protein sequence ID" value="TYI64892.1"/>
    <property type="molecule type" value="Genomic_DNA"/>
</dbReference>
<dbReference type="SUPFAM" id="SSF52343">
    <property type="entry name" value="Ferredoxin reductase-like, C-terminal NADP-linked domain"/>
    <property type="match status" value="1"/>
</dbReference>
<evidence type="ECO:0000256" key="15">
    <source>
        <dbReference type="SAM" id="Phobius"/>
    </source>
</evidence>
<dbReference type="GO" id="GO:0005741">
    <property type="term" value="C:mitochondrial outer membrane"/>
    <property type="evidence" value="ECO:0007669"/>
    <property type="project" value="UniProtKB-SubCell"/>
</dbReference>
<dbReference type="InterPro" id="IPR001433">
    <property type="entry name" value="OxRdtase_FAD/NAD-bd"/>
</dbReference>
<comment type="subcellular location">
    <subcellularLocation>
        <location evidence="2">Mitochondrion outer membrane</location>
    </subcellularLocation>
</comment>
<comment type="catalytic activity">
    <reaction evidence="14">
        <text>2 Fe(III)-[cytochrome b5] + NADH = 2 Fe(II)-[cytochrome b5] + NAD(+) + H(+)</text>
        <dbReference type="Rhea" id="RHEA:46680"/>
        <dbReference type="Rhea" id="RHEA-COMP:10438"/>
        <dbReference type="Rhea" id="RHEA-COMP:10439"/>
        <dbReference type="ChEBI" id="CHEBI:15378"/>
        <dbReference type="ChEBI" id="CHEBI:29033"/>
        <dbReference type="ChEBI" id="CHEBI:29034"/>
        <dbReference type="ChEBI" id="CHEBI:57540"/>
        <dbReference type="ChEBI" id="CHEBI:57945"/>
        <dbReference type="EC" id="1.6.2.2"/>
    </reaction>
</comment>
<evidence type="ECO:0000313" key="18">
    <source>
        <dbReference type="Proteomes" id="UP000323597"/>
    </source>
</evidence>
<gene>
    <name evidence="17" type="ORF">E1A91_D09G120400v1</name>
</gene>
<evidence type="ECO:0000256" key="13">
    <source>
        <dbReference type="PIRSR" id="PIRSR601834-1"/>
    </source>
</evidence>
<proteinExistence type="inferred from homology"/>
<dbReference type="Gene3D" id="3.40.50.80">
    <property type="entry name" value="Nucleotide-binding domain of ferredoxin-NADP reductase (FNR) module"/>
    <property type="match status" value="1"/>
</dbReference>
<name>A0A5D2TI82_GOSMU</name>
<evidence type="ECO:0000256" key="6">
    <source>
        <dbReference type="ARBA" id="ARBA00022787"/>
    </source>
</evidence>
<evidence type="ECO:0000256" key="14">
    <source>
        <dbReference type="RuleBase" id="RU361226"/>
    </source>
</evidence>
<keyword evidence="8 15" id="KW-1133">Transmembrane helix</keyword>
<feature type="binding site" evidence="13">
    <location>
        <position position="114"/>
    </location>
    <ligand>
        <name>FAD</name>
        <dbReference type="ChEBI" id="CHEBI:57692"/>
    </ligand>
</feature>
<dbReference type="EC" id="1.6.2.2" evidence="14"/>
<keyword evidence="6" id="KW-1000">Mitochondrion outer membrane</keyword>
<keyword evidence="9 14" id="KW-0560">Oxidoreductase</keyword>
<keyword evidence="4 13" id="KW-0285">Flavoprotein</keyword>
<comment type="similarity">
    <text evidence="3 14">Belongs to the flavoprotein pyridine nucleotide cytochrome reductase family.</text>
</comment>
<dbReference type="Pfam" id="PF00970">
    <property type="entry name" value="FAD_binding_6"/>
    <property type="match status" value="1"/>
</dbReference>
<evidence type="ECO:0000256" key="2">
    <source>
        <dbReference type="ARBA" id="ARBA00004294"/>
    </source>
</evidence>
<feature type="transmembrane region" description="Helical" evidence="15">
    <location>
        <begin position="12"/>
        <end position="30"/>
    </location>
</feature>
<evidence type="ECO:0000256" key="8">
    <source>
        <dbReference type="ARBA" id="ARBA00022989"/>
    </source>
</evidence>
<dbReference type="AlphaFoldDB" id="A0A5D2TI82"/>
<evidence type="ECO:0000256" key="11">
    <source>
        <dbReference type="ARBA" id="ARBA00023128"/>
    </source>
</evidence>
<sequence length="278" mass="31203">MEHFQSHRVEIVSIAVAVAAVGAATAYYLYVSKKPKVCLDPEEFKEFKLVKRSQLSYNVAKFKFALPTPTSVLGLPIGQHMSCRGKDQNGDDVVKPYTPTTLDSDLGYFELVIKMYPQGRMSHHFREMQEGDYLAVKGPKGRFKYQPGQVRAFGMLAGGTGITPMFQVARAILENPKDKTDIHLIYANVAYEDILLKEELDELTSRYPNRMSVYYVLNQPPEGWDGGVGFISKEMIQVHCPAPGEDIKILRCGPPPMNKAMAAHLQALGYISEMQFQF</sequence>
<feature type="domain" description="FAD-binding FR-type" evidence="16">
    <location>
        <begin position="42"/>
        <end position="146"/>
    </location>
</feature>
<dbReference type="InterPro" id="IPR008333">
    <property type="entry name" value="Cbr1-like_FAD-bd_dom"/>
</dbReference>
<dbReference type="PANTHER" id="PTHR19370">
    <property type="entry name" value="NADH-CYTOCHROME B5 REDUCTASE"/>
    <property type="match status" value="1"/>
</dbReference>
<dbReference type="PROSITE" id="PS51384">
    <property type="entry name" value="FAD_FR"/>
    <property type="match status" value="1"/>
</dbReference>
<evidence type="ECO:0000259" key="16">
    <source>
        <dbReference type="PROSITE" id="PS51384"/>
    </source>
</evidence>
<dbReference type="CDD" id="cd06183">
    <property type="entry name" value="cyt_b5_reduct_like"/>
    <property type="match status" value="1"/>
</dbReference>
<reference evidence="17 18" key="1">
    <citation type="submission" date="2019-07" db="EMBL/GenBank/DDBJ databases">
        <title>WGS assembly of Gossypium mustelinum.</title>
        <authorList>
            <person name="Chen Z.J."/>
            <person name="Sreedasyam A."/>
            <person name="Ando A."/>
            <person name="Song Q."/>
            <person name="De L."/>
            <person name="Hulse-Kemp A."/>
            <person name="Ding M."/>
            <person name="Ye W."/>
            <person name="Kirkbride R."/>
            <person name="Jenkins J."/>
            <person name="Plott C."/>
            <person name="Lovell J."/>
            <person name="Lin Y.-M."/>
            <person name="Vaughn R."/>
            <person name="Liu B."/>
            <person name="Li W."/>
            <person name="Simpson S."/>
            <person name="Scheffler B."/>
            <person name="Saski C."/>
            <person name="Grover C."/>
            <person name="Hu G."/>
            <person name="Conover J."/>
            <person name="Carlson J."/>
            <person name="Shu S."/>
            <person name="Boston L."/>
            <person name="Williams M."/>
            <person name="Peterson D."/>
            <person name="Mcgee K."/>
            <person name="Jones D."/>
            <person name="Wendel J."/>
            <person name="Stelly D."/>
            <person name="Grimwood J."/>
            <person name="Schmutz J."/>
        </authorList>
    </citation>
    <scope>NUCLEOTIDE SEQUENCE [LARGE SCALE GENOMIC DNA]</scope>
    <source>
        <strain evidence="17">1408120.09</strain>
    </source>
</reference>
<organism evidence="17 18">
    <name type="scientific">Gossypium mustelinum</name>
    <name type="common">Cotton</name>
    <name type="synonym">Gossypium caicoense</name>
    <dbReference type="NCBI Taxonomy" id="34275"/>
    <lineage>
        <taxon>Eukaryota</taxon>
        <taxon>Viridiplantae</taxon>
        <taxon>Streptophyta</taxon>
        <taxon>Embryophyta</taxon>
        <taxon>Tracheophyta</taxon>
        <taxon>Spermatophyta</taxon>
        <taxon>Magnoliopsida</taxon>
        <taxon>eudicotyledons</taxon>
        <taxon>Gunneridae</taxon>
        <taxon>Pentapetalae</taxon>
        <taxon>rosids</taxon>
        <taxon>malvids</taxon>
        <taxon>Malvales</taxon>
        <taxon>Malvaceae</taxon>
        <taxon>Malvoideae</taxon>
        <taxon>Gossypium</taxon>
    </lineage>
</organism>
<feature type="binding site" evidence="13">
    <location>
        <position position="163"/>
    </location>
    <ligand>
        <name>FAD</name>
        <dbReference type="ChEBI" id="CHEBI:57692"/>
    </ligand>
</feature>
<dbReference type="FunFam" id="3.40.50.80:FF:000019">
    <property type="entry name" value="NADH-cytochrome b5 reductase"/>
    <property type="match status" value="1"/>
</dbReference>
<feature type="binding site" evidence="13">
    <location>
        <position position="97"/>
    </location>
    <ligand>
        <name>FAD</name>
        <dbReference type="ChEBI" id="CHEBI:57692"/>
    </ligand>
</feature>
<protein>
    <recommendedName>
        <fullName evidence="14">NADH-cytochrome b5 reductase</fullName>
        <ecNumber evidence="14">1.6.2.2</ecNumber>
    </recommendedName>
</protein>
<evidence type="ECO:0000256" key="5">
    <source>
        <dbReference type="ARBA" id="ARBA00022692"/>
    </source>
</evidence>
<evidence type="ECO:0000256" key="10">
    <source>
        <dbReference type="ARBA" id="ARBA00023027"/>
    </source>
</evidence>
<comment type="cofactor">
    <cofactor evidence="1 13 14">
        <name>FAD</name>
        <dbReference type="ChEBI" id="CHEBI:57692"/>
    </cofactor>
</comment>
<evidence type="ECO:0000256" key="3">
    <source>
        <dbReference type="ARBA" id="ARBA00006105"/>
    </source>
</evidence>
<dbReference type="Proteomes" id="UP000323597">
    <property type="component" value="Chromosome D09"/>
</dbReference>
<dbReference type="GO" id="GO:0022900">
    <property type="term" value="P:electron transport chain"/>
    <property type="evidence" value="ECO:0007669"/>
    <property type="project" value="TreeGrafter"/>
</dbReference>
<accession>A0A5D2TI82</accession>
<dbReference type="Gene3D" id="2.40.30.10">
    <property type="entry name" value="Translation factors"/>
    <property type="match status" value="1"/>
</dbReference>
<dbReference type="SUPFAM" id="SSF63380">
    <property type="entry name" value="Riboflavin synthase domain-like"/>
    <property type="match status" value="1"/>
</dbReference>
<evidence type="ECO:0000256" key="9">
    <source>
        <dbReference type="ARBA" id="ARBA00023002"/>
    </source>
</evidence>
<keyword evidence="11" id="KW-0496">Mitochondrion</keyword>
<feature type="binding site" evidence="13">
    <location>
        <position position="122"/>
    </location>
    <ligand>
        <name>FAD</name>
        <dbReference type="ChEBI" id="CHEBI:57692"/>
    </ligand>
</feature>
<keyword evidence="7 13" id="KW-0274">FAD</keyword>
<dbReference type="FunFam" id="2.40.30.10:FF:000032">
    <property type="entry name" value="NADH-cytochrome b5 reductase"/>
    <property type="match status" value="1"/>
</dbReference>
<dbReference type="InterPro" id="IPR001709">
    <property type="entry name" value="Flavoprot_Pyr_Nucl_cyt_Rdtase"/>
</dbReference>
<keyword evidence="18" id="KW-1185">Reference proteome</keyword>
<dbReference type="PANTHER" id="PTHR19370:SF204">
    <property type="entry name" value="NADH-CYTOCHROME B5 REDUCTASE"/>
    <property type="match status" value="1"/>
</dbReference>
<evidence type="ECO:0000256" key="4">
    <source>
        <dbReference type="ARBA" id="ARBA00022630"/>
    </source>
</evidence>
<evidence type="ECO:0000256" key="7">
    <source>
        <dbReference type="ARBA" id="ARBA00022827"/>
    </source>
</evidence>
<feature type="binding site" evidence="13">
    <location>
        <position position="112"/>
    </location>
    <ligand>
        <name>FAD</name>
        <dbReference type="ChEBI" id="CHEBI:57692"/>
    </ligand>
</feature>